<evidence type="ECO:0000313" key="3">
    <source>
        <dbReference type="Proteomes" id="UP000593577"/>
    </source>
</evidence>
<sequence>METNLAGLILDDGEDENEVGFYPGFNLKGVLRHWSKLAGISSKILSHLDMEHDLEKSLIESGDGKKRPRREIVGQSSSSVTDLFRVREEIHAVRAQILSAVVKGQVDWSQ</sequence>
<protein>
    <submittedName>
        <fullName evidence="2">Uncharacterized protein</fullName>
    </submittedName>
</protein>
<gene>
    <name evidence="2" type="ORF">Goari_004697</name>
</gene>
<name>A0A7J8Y492_GOSAI</name>
<dbReference type="AlphaFoldDB" id="A0A7J8Y492"/>
<reference evidence="2 3" key="1">
    <citation type="journal article" date="2019" name="Genome Biol. Evol.">
        <title>Insights into the evolution of the New World diploid cottons (Gossypium, subgenus Houzingenia) based on genome sequencing.</title>
        <authorList>
            <person name="Grover C.E."/>
            <person name="Arick M.A. 2nd"/>
            <person name="Thrash A."/>
            <person name="Conover J.L."/>
            <person name="Sanders W.S."/>
            <person name="Peterson D.G."/>
            <person name="Frelichowski J.E."/>
            <person name="Scheffler J.A."/>
            <person name="Scheffler B.E."/>
            <person name="Wendel J.F."/>
        </authorList>
    </citation>
    <scope>NUCLEOTIDE SEQUENCE [LARGE SCALE GENOMIC DNA]</scope>
    <source>
        <strain evidence="2">185</strain>
        <tissue evidence="2">Leaf</tissue>
    </source>
</reference>
<keyword evidence="3" id="KW-1185">Reference proteome</keyword>
<evidence type="ECO:0000256" key="1">
    <source>
        <dbReference type="SAM" id="MobiDB-lite"/>
    </source>
</evidence>
<feature type="region of interest" description="Disordered" evidence="1">
    <location>
        <begin position="59"/>
        <end position="78"/>
    </location>
</feature>
<accession>A0A7J8Y492</accession>
<evidence type="ECO:0000313" key="2">
    <source>
        <dbReference type="EMBL" id="MBA0694395.1"/>
    </source>
</evidence>
<organism evidence="2 3">
    <name type="scientific">Gossypium aridum</name>
    <name type="common">American cotton</name>
    <name type="synonym">Erioxylum aridum</name>
    <dbReference type="NCBI Taxonomy" id="34290"/>
    <lineage>
        <taxon>Eukaryota</taxon>
        <taxon>Viridiplantae</taxon>
        <taxon>Streptophyta</taxon>
        <taxon>Embryophyta</taxon>
        <taxon>Tracheophyta</taxon>
        <taxon>Spermatophyta</taxon>
        <taxon>Magnoliopsida</taxon>
        <taxon>eudicotyledons</taxon>
        <taxon>Gunneridae</taxon>
        <taxon>Pentapetalae</taxon>
        <taxon>rosids</taxon>
        <taxon>malvids</taxon>
        <taxon>Malvales</taxon>
        <taxon>Malvaceae</taxon>
        <taxon>Malvoideae</taxon>
        <taxon>Gossypium</taxon>
    </lineage>
</organism>
<dbReference type="EMBL" id="JABFAA010000010">
    <property type="protein sequence ID" value="MBA0694395.1"/>
    <property type="molecule type" value="Genomic_DNA"/>
</dbReference>
<dbReference type="Proteomes" id="UP000593577">
    <property type="component" value="Unassembled WGS sequence"/>
</dbReference>
<comment type="caution">
    <text evidence="2">The sequence shown here is derived from an EMBL/GenBank/DDBJ whole genome shotgun (WGS) entry which is preliminary data.</text>
</comment>
<proteinExistence type="predicted"/>